<sequence length="699" mass="75949">MRMEVWVGIPRTVPPPSHEVEECRGSERAIVSSGWICKHSCCHPTRWKSTVGASVGWKTGCAMLRSHVCFSNLDRAWSRSSRGIKRGSRVRSLTRGIRDKIGIVSVAGWLHEIEIQCRGRAGCVPAIGAYVLDGFSMAQNSGGGRCVEVWAMRSYERLLGKTIASESESQSWLRDRRTRIWSLQIPWDLCRKIMSTATRYGGPEGKIGLEIPSVSPAAIGGGATTGPAFDGHLRICIAGWKVGGGGGTAADDMVLNLRQSGWAFAPGICCKKEMYTSAHNRWLSSSSSSSSSSQSSETGTTVLGTGGRGAAIYFYISTSPANQKNHRQPGLVGLPVGSSTHIYPRGRSIVEARSRKEHAGVATAAKVNATKIKSGWKETRIEALLSPSVAGEVLESEEELDKLDKEEEMDVEDSAVIVLNLVLSVHAGQPGPEEFCDEHQNVSMLKDTYLDLQSREMAPRLGGTSGKEVASNSSSVYDQLSHLGVRENNVKAGAEVEQLTPTLWRTTLGQVVVDSRGAEGCEGEESTNLSASLDGWEYGPSAVIQMTHHTAPRSCRDRKSWPVRSSRGGGGAVACTGAMWKRAEIVKVSSCQRRPKYLQWFQLPYDHNQGESGPVDKSKEAEVLKGDEGKRFMYDQGALERNQQLIEANGLYGKPEHHARLMAGAFGHSDPGRSKVRQIRKVTTQGATRTRPAAASLWQ</sequence>
<dbReference type="Proteomes" id="UP001218218">
    <property type="component" value="Unassembled WGS sequence"/>
</dbReference>
<accession>A0AAD7EGL8</accession>
<feature type="compositionally biased region" description="Low complexity" evidence="1">
    <location>
        <begin position="284"/>
        <end position="303"/>
    </location>
</feature>
<evidence type="ECO:0000256" key="1">
    <source>
        <dbReference type="SAM" id="MobiDB-lite"/>
    </source>
</evidence>
<reference evidence="2" key="1">
    <citation type="submission" date="2023-03" db="EMBL/GenBank/DDBJ databases">
        <title>Massive genome expansion in bonnet fungi (Mycena s.s.) driven by repeated elements and novel gene families across ecological guilds.</title>
        <authorList>
            <consortium name="Lawrence Berkeley National Laboratory"/>
            <person name="Harder C.B."/>
            <person name="Miyauchi S."/>
            <person name="Viragh M."/>
            <person name="Kuo A."/>
            <person name="Thoen E."/>
            <person name="Andreopoulos B."/>
            <person name="Lu D."/>
            <person name="Skrede I."/>
            <person name="Drula E."/>
            <person name="Henrissat B."/>
            <person name="Morin E."/>
            <person name="Kohler A."/>
            <person name="Barry K."/>
            <person name="LaButti K."/>
            <person name="Morin E."/>
            <person name="Salamov A."/>
            <person name="Lipzen A."/>
            <person name="Mereny Z."/>
            <person name="Hegedus B."/>
            <person name="Baldrian P."/>
            <person name="Stursova M."/>
            <person name="Weitz H."/>
            <person name="Taylor A."/>
            <person name="Grigoriev I.V."/>
            <person name="Nagy L.G."/>
            <person name="Martin F."/>
            <person name="Kauserud H."/>
        </authorList>
    </citation>
    <scope>NUCLEOTIDE SEQUENCE</scope>
    <source>
        <strain evidence="2">CBHHK002</strain>
    </source>
</reference>
<proteinExistence type="predicted"/>
<feature type="region of interest" description="Disordered" evidence="1">
    <location>
        <begin position="283"/>
        <end position="303"/>
    </location>
</feature>
<name>A0AAD7EGL8_9AGAR</name>
<evidence type="ECO:0000313" key="2">
    <source>
        <dbReference type="EMBL" id="KAJ7323343.1"/>
    </source>
</evidence>
<dbReference type="AlphaFoldDB" id="A0AAD7EGL8"/>
<dbReference type="EMBL" id="JARIHO010000047">
    <property type="protein sequence ID" value="KAJ7323343.1"/>
    <property type="molecule type" value="Genomic_DNA"/>
</dbReference>
<gene>
    <name evidence="2" type="ORF">DFH08DRAFT_817916</name>
</gene>
<keyword evidence="3" id="KW-1185">Reference proteome</keyword>
<protein>
    <submittedName>
        <fullName evidence="2">Uncharacterized protein</fullName>
    </submittedName>
</protein>
<evidence type="ECO:0000313" key="3">
    <source>
        <dbReference type="Proteomes" id="UP001218218"/>
    </source>
</evidence>
<organism evidence="2 3">
    <name type="scientific">Mycena albidolilacea</name>
    <dbReference type="NCBI Taxonomy" id="1033008"/>
    <lineage>
        <taxon>Eukaryota</taxon>
        <taxon>Fungi</taxon>
        <taxon>Dikarya</taxon>
        <taxon>Basidiomycota</taxon>
        <taxon>Agaricomycotina</taxon>
        <taxon>Agaricomycetes</taxon>
        <taxon>Agaricomycetidae</taxon>
        <taxon>Agaricales</taxon>
        <taxon>Marasmiineae</taxon>
        <taxon>Mycenaceae</taxon>
        <taxon>Mycena</taxon>
    </lineage>
</organism>
<comment type="caution">
    <text evidence="2">The sequence shown here is derived from an EMBL/GenBank/DDBJ whole genome shotgun (WGS) entry which is preliminary data.</text>
</comment>